<keyword evidence="1" id="KW-0378">Hydrolase</keyword>
<organism evidence="4 5">
    <name type="scientific">Gigaspora margarita</name>
    <dbReference type="NCBI Taxonomy" id="4874"/>
    <lineage>
        <taxon>Eukaryota</taxon>
        <taxon>Fungi</taxon>
        <taxon>Fungi incertae sedis</taxon>
        <taxon>Mucoromycota</taxon>
        <taxon>Glomeromycotina</taxon>
        <taxon>Glomeromycetes</taxon>
        <taxon>Diversisporales</taxon>
        <taxon>Gigasporaceae</taxon>
        <taxon>Gigaspora</taxon>
    </lineage>
</organism>
<dbReference type="EMBL" id="CAJVQB010011030">
    <property type="protein sequence ID" value="CAG8744697.1"/>
    <property type="molecule type" value="Genomic_DNA"/>
</dbReference>
<dbReference type="PANTHER" id="PTHR44533">
    <property type="entry name" value="DEAD/H RNA HELICASE, PUTATIVE-RELATED"/>
    <property type="match status" value="1"/>
</dbReference>
<sequence>MFKLLNNSEDKYSEKTVSGLFGDSFFCLGKEHLSGQIKHHPRFSIEYLIRENILDQEGTPIDLSGIITHLYYTEPSNFAMAALFKHDVFHEVCSEVTSNPTKMMDGLVLILSHLFNEKNYIEILEEHNEHNCLPLSKFEFLPKQLDDNIQEWNLIEKLNSMSIPFSARSPFIAMCGSVGDEFINIEDLCEHIHHKIYLDLHSIPYIKIEKALDKANGIRPGEVWQCLKDFDFILQTIITSLTVRKIESEENVLKGFKMVSESFRE</sequence>
<feature type="non-terminal residue" evidence="4">
    <location>
        <position position="265"/>
    </location>
</feature>
<keyword evidence="2" id="KW-0067">ATP-binding</keyword>
<evidence type="ECO:0000313" key="5">
    <source>
        <dbReference type="Proteomes" id="UP000789901"/>
    </source>
</evidence>
<evidence type="ECO:0000256" key="2">
    <source>
        <dbReference type="ARBA" id="ARBA00022806"/>
    </source>
</evidence>
<accession>A0ABN7V8P2</accession>
<evidence type="ECO:0000313" key="4">
    <source>
        <dbReference type="EMBL" id="CAG8744697.1"/>
    </source>
</evidence>
<proteinExistence type="predicted"/>
<reference evidence="4 5" key="1">
    <citation type="submission" date="2021-06" db="EMBL/GenBank/DDBJ databases">
        <authorList>
            <person name="Kallberg Y."/>
            <person name="Tangrot J."/>
            <person name="Rosling A."/>
        </authorList>
    </citation>
    <scope>NUCLEOTIDE SEQUENCE [LARGE SCALE GENOMIC DNA]</scope>
    <source>
        <strain evidence="4 5">120-4 pot B 10/14</strain>
    </source>
</reference>
<comment type="caution">
    <text evidence="4">The sequence shown here is derived from an EMBL/GenBank/DDBJ whole genome shotgun (WGS) entry which is preliminary data.</text>
</comment>
<dbReference type="Proteomes" id="UP000789901">
    <property type="component" value="Unassembled WGS sequence"/>
</dbReference>
<evidence type="ECO:0000256" key="1">
    <source>
        <dbReference type="ARBA" id="ARBA00022801"/>
    </source>
</evidence>
<keyword evidence="5" id="KW-1185">Reference proteome</keyword>
<dbReference type="PANTHER" id="PTHR44533:SF4">
    <property type="entry name" value="DEAD_H RNA HELICASE, PUTATIVE-RELATED"/>
    <property type="match status" value="1"/>
</dbReference>
<evidence type="ECO:0000259" key="3">
    <source>
        <dbReference type="Pfam" id="PF26076"/>
    </source>
</evidence>
<protein>
    <submittedName>
        <fullName evidence="4">9432_t:CDS:1</fullName>
    </submittedName>
</protein>
<dbReference type="InterPro" id="IPR059032">
    <property type="entry name" value="WHD_DDX60"/>
</dbReference>
<dbReference type="Pfam" id="PF26076">
    <property type="entry name" value="WHD_DDX60"/>
    <property type="match status" value="1"/>
</dbReference>
<feature type="domain" description="DDX60-like winged helix" evidence="3">
    <location>
        <begin position="1"/>
        <end position="67"/>
    </location>
</feature>
<gene>
    <name evidence="4" type="ORF">GMARGA_LOCUS15743</name>
</gene>
<keyword evidence="2" id="KW-0347">Helicase</keyword>
<dbReference type="InterPro" id="IPR052431">
    <property type="entry name" value="SKI2_subfamily_helicases"/>
</dbReference>
<name>A0ABN7V8P2_GIGMA</name>
<keyword evidence="2" id="KW-0547">Nucleotide-binding</keyword>